<dbReference type="UniPathway" id="UPA00164"/>
<keyword evidence="2" id="KW-1185">Reference proteome</keyword>
<gene>
    <name evidence="1" type="ORF">SAMN04488000_1132</name>
</gene>
<name>A0A1H9SW22_9PSEU</name>
<dbReference type="Proteomes" id="UP000199503">
    <property type="component" value="Unassembled WGS sequence"/>
</dbReference>
<accession>A0A1H9SW22</accession>
<keyword evidence="1" id="KW-0808">Transferase</keyword>
<dbReference type="InterPro" id="IPR011009">
    <property type="entry name" value="Kinase-like_dom_sf"/>
</dbReference>
<evidence type="ECO:0000313" key="2">
    <source>
        <dbReference type="Proteomes" id="UP000199503"/>
    </source>
</evidence>
<dbReference type="SUPFAM" id="SSF56112">
    <property type="entry name" value="Protein kinase-like (PK-like)"/>
    <property type="match status" value="1"/>
</dbReference>
<dbReference type="GO" id="GO:0005978">
    <property type="term" value="P:glycogen biosynthetic process"/>
    <property type="evidence" value="ECO:0007669"/>
    <property type="project" value="UniProtKB-UniPathway"/>
</dbReference>
<reference evidence="2" key="1">
    <citation type="submission" date="2016-10" db="EMBL/GenBank/DDBJ databases">
        <authorList>
            <person name="Varghese N."/>
            <person name="Submissions S."/>
        </authorList>
    </citation>
    <scope>NUCLEOTIDE SEQUENCE [LARGE SCALE GENOMIC DNA]</scope>
    <source>
        <strain evidence="2">DSM 44437</strain>
    </source>
</reference>
<dbReference type="Gene3D" id="3.90.1200.10">
    <property type="match status" value="1"/>
</dbReference>
<organism evidence="1 2">
    <name type="scientific">Lentzea albida</name>
    <dbReference type="NCBI Taxonomy" id="65499"/>
    <lineage>
        <taxon>Bacteria</taxon>
        <taxon>Bacillati</taxon>
        <taxon>Actinomycetota</taxon>
        <taxon>Actinomycetes</taxon>
        <taxon>Pseudonocardiales</taxon>
        <taxon>Pseudonocardiaceae</taxon>
        <taxon>Lentzea</taxon>
    </lineage>
</organism>
<sequence>MNRGVTDPHELVEKLVASLPDLLPNARWFGGKDKPITAVRPLRTTVVDGDLVHVVFEVEQPGRTENYQGALSLSTGAWDVLLDPEHNGVLLDRIATGHEVDGIVFAHEPGTELKSGLRGRPIGVEQSNTSLIYGQQYILKIFRKLANGENRDLTMHRALRSVGCEHIALPLGSISTKLHGQPVTLAMLQEFLPDAVEGWDMAKTSVRDLMAEADLHAFEVGGDFAGEAQRLGHAVAKVHADLAEALGTKIADEDAISRAIEGMQRRLGVVLEAVPELGRYEEPLRASFEQAREHVGALPIQHIHGDLHLGQVLRTVHGWLLIDFEGEPAASVEDRLALRSPLRDVAGMLRSFDYAARQLLVGQPDDDQLAYRAMEWTKRNRAAFCDGYAEVAADPRDNVPLLRAFELDKAVYEVAYEHANRPEWLTVPLSSIARMTSGGE</sequence>
<protein>
    <submittedName>
        <fullName evidence="1">Maltokinase</fullName>
    </submittedName>
</protein>
<dbReference type="EMBL" id="FOFV01000013">
    <property type="protein sequence ID" value="SER89105.1"/>
    <property type="molecule type" value="Genomic_DNA"/>
</dbReference>
<keyword evidence="1" id="KW-0418">Kinase</keyword>
<dbReference type="AlphaFoldDB" id="A0A1H9SW22"/>
<dbReference type="GO" id="GO:0016301">
    <property type="term" value="F:kinase activity"/>
    <property type="evidence" value="ECO:0007669"/>
    <property type="project" value="UniProtKB-KW"/>
</dbReference>
<proteinExistence type="predicted"/>
<evidence type="ECO:0000313" key="1">
    <source>
        <dbReference type="EMBL" id="SER89105.1"/>
    </source>
</evidence>
<dbReference type="STRING" id="65499.SAMN04488000_1132"/>